<evidence type="ECO:0000313" key="2">
    <source>
        <dbReference type="EMBL" id="CDW39623.1"/>
    </source>
</evidence>
<dbReference type="Pfam" id="PF20010">
    <property type="entry name" value="Collagen_trimer"/>
    <property type="match status" value="1"/>
</dbReference>
<organism evidence="2">
    <name type="scientific">Lepeophtheirus salmonis</name>
    <name type="common">Salmon louse</name>
    <name type="synonym">Caligus salmonis</name>
    <dbReference type="NCBI Taxonomy" id="72036"/>
    <lineage>
        <taxon>Eukaryota</taxon>
        <taxon>Metazoa</taxon>
        <taxon>Ecdysozoa</taxon>
        <taxon>Arthropoda</taxon>
        <taxon>Crustacea</taxon>
        <taxon>Multicrustacea</taxon>
        <taxon>Hexanauplia</taxon>
        <taxon>Copepoda</taxon>
        <taxon>Siphonostomatoida</taxon>
        <taxon>Caligidae</taxon>
        <taxon>Lepeophtheirus</taxon>
    </lineage>
</organism>
<sequence>RTRVENGKDGEGKSCIQIVEIESKFYEEAMSNTPVGSLVYSKSEENLYIKLRAGWKKIVLM</sequence>
<dbReference type="OrthoDB" id="10060752at2759"/>
<evidence type="ECO:0000259" key="1">
    <source>
        <dbReference type="Pfam" id="PF20010"/>
    </source>
</evidence>
<accession>A0A0K2UMY5</accession>
<dbReference type="AlphaFoldDB" id="A0A0K2UMY5"/>
<protein>
    <recommendedName>
        <fullName evidence="1">Collagen type XV/XVIII trimerization domain-containing protein</fullName>
    </recommendedName>
</protein>
<dbReference type="Gene3D" id="3.40.1620.70">
    <property type="match status" value="1"/>
</dbReference>
<dbReference type="InterPro" id="IPR045463">
    <property type="entry name" value="XV/XVIII_trimerization_dom"/>
</dbReference>
<name>A0A0K2UMY5_LEPSM</name>
<feature type="non-terminal residue" evidence="2">
    <location>
        <position position="1"/>
    </location>
</feature>
<dbReference type="EMBL" id="HACA01022261">
    <property type="protein sequence ID" value="CDW39622.1"/>
    <property type="molecule type" value="Transcribed_RNA"/>
</dbReference>
<dbReference type="EMBL" id="HACA01022262">
    <property type="protein sequence ID" value="CDW39623.1"/>
    <property type="molecule type" value="Transcribed_RNA"/>
</dbReference>
<proteinExistence type="predicted"/>
<reference evidence="2" key="1">
    <citation type="submission" date="2014-05" db="EMBL/GenBank/DDBJ databases">
        <authorList>
            <person name="Chronopoulou M."/>
        </authorList>
    </citation>
    <scope>NUCLEOTIDE SEQUENCE</scope>
    <source>
        <tissue evidence="2">Whole organism</tissue>
    </source>
</reference>
<feature type="domain" description="Collagen type XV/XVIII trimerization" evidence="1">
    <location>
        <begin position="32"/>
        <end position="60"/>
    </location>
</feature>